<evidence type="ECO:0000313" key="2">
    <source>
        <dbReference type="EMBL" id="EKN70161.1"/>
    </source>
</evidence>
<dbReference type="Proteomes" id="UP000006316">
    <property type="component" value="Unassembled WGS sequence"/>
</dbReference>
<evidence type="ECO:0000313" key="3">
    <source>
        <dbReference type="Proteomes" id="UP000006316"/>
    </source>
</evidence>
<dbReference type="PATRIC" id="fig|1117379.3.peg.1341"/>
<dbReference type="InterPro" id="IPR009875">
    <property type="entry name" value="PilZ_domain"/>
</dbReference>
<dbReference type="GO" id="GO:0035438">
    <property type="term" value="F:cyclic-di-GMP binding"/>
    <property type="evidence" value="ECO:0007669"/>
    <property type="project" value="InterPro"/>
</dbReference>
<dbReference type="AlphaFoldDB" id="K6E9W0"/>
<sequence>MTLKLFNAKSAKKENTHPIHQASYRIQIKYPFDSEMTLLNLGVKDVETENPVVFIENIGPGGLRFLANLPLMGGQEIIFSLEADILEDKIHLPGDILWCEELTEDLYQYGVHFHVPESTRSFIHNLLQDYSDKYFNDTL</sequence>
<dbReference type="Gene3D" id="2.40.10.220">
    <property type="entry name" value="predicted glycosyltransferase like domains"/>
    <property type="match status" value="1"/>
</dbReference>
<feature type="domain" description="PilZ" evidence="1">
    <location>
        <begin position="53"/>
        <end position="126"/>
    </location>
</feature>
<dbReference type="EMBL" id="AJLS01000042">
    <property type="protein sequence ID" value="EKN70161.1"/>
    <property type="molecule type" value="Genomic_DNA"/>
</dbReference>
<gene>
    <name evidence="2" type="ORF">BABA_06421</name>
</gene>
<protein>
    <submittedName>
        <fullName evidence="2">PAS/PAC sensor-containing diguanylate cyclase/phosphodiesterase</fullName>
    </submittedName>
</protein>
<accession>K6E9W0</accession>
<comment type="caution">
    <text evidence="2">The sequence shown here is derived from an EMBL/GenBank/DDBJ whole genome shotgun (WGS) entry which is preliminary data.</text>
</comment>
<dbReference type="STRING" id="1117379.BABA_06421"/>
<dbReference type="OrthoDB" id="1908709at2"/>
<dbReference type="RefSeq" id="WP_007084311.1">
    <property type="nucleotide sequence ID" value="NZ_AJLS01000042.1"/>
</dbReference>
<dbReference type="eggNOG" id="COG5001">
    <property type="taxonomic scope" value="Bacteria"/>
</dbReference>
<name>K6E9W0_9BACI</name>
<keyword evidence="3" id="KW-1185">Reference proteome</keyword>
<proteinExistence type="predicted"/>
<organism evidence="2 3">
    <name type="scientific">Neobacillus bataviensis LMG 21833</name>
    <dbReference type="NCBI Taxonomy" id="1117379"/>
    <lineage>
        <taxon>Bacteria</taxon>
        <taxon>Bacillati</taxon>
        <taxon>Bacillota</taxon>
        <taxon>Bacilli</taxon>
        <taxon>Bacillales</taxon>
        <taxon>Bacillaceae</taxon>
        <taxon>Neobacillus</taxon>
    </lineage>
</organism>
<evidence type="ECO:0000259" key="1">
    <source>
        <dbReference type="Pfam" id="PF07238"/>
    </source>
</evidence>
<reference evidence="2 3" key="1">
    <citation type="journal article" date="2012" name="Front. Microbiol.">
        <title>Redundancy and modularity in membrane-associated dissimilatory nitrate reduction in Bacillus.</title>
        <authorList>
            <person name="Heylen K."/>
            <person name="Keltjens J."/>
        </authorList>
    </citation>
    <scope>NUCLEOTIDE SEQUENCE [LARGE SCALE GENOMIC DNA]</scope>
    <source>
        <strain evidence="3">LMG 21833T</strain>
    </source>
</reference>
<dbReference type="Pfam" id="PF07238">
    <property type="entry name" value="PilZ"/>
    <property type="match status" value="1"/>
</dbReference>